<name>A0A3L8PM90_9ACTN</name>
<dbReference type="GO" id="GO:0050660">
    <property type="term" value="F:flavin adenine dinucleotide binding"/>
    <property type="evidence" value="ECO:0007669"/>
    <property type="project" value="InterPro"/>
</dbReference>
<evidence type="ECO:0000313" key="6">
    <source>
        <dbReference type="EMBL" id="RLV56344.1"/>
    </source>
</evidence>
<comment type="cofactor">
    <cofactor evidence="1">
        <name>FAD</name>
        <dbReference type="ChEBI" id="CHEBI:57692"/>
    </cofactor>
</comment>
<evidence type="ECO:0000256" key="1">
    <source>
        <dbReference type="ARBA" id="ARBA00001974"/>
    </source>
</evidence>
<dbReference type="EMBL" id="RDBF01000004">
    <property type="protein sequence ID" value="RLV56344.1"/>
    <property type="molecule type" value="Genomic_DNA"/>
</dbReference>
<dbReference type="GO" id="GO:0008115">
    <property type="term" value="F:sarcosine oxidase activity"/>
    <property type="evidence" value="ECO:0007669"/>
    <property type="project" value="TreeGrafter"/>
</dbReference>
<keyword evidence="4" id="KW-0560">Oxidoreductase</keyword>
<dbReference type="RefSeq" id="WP_121794003.1">
    <property type="nucleotide sequence ID" value="NZ_RDBF01000004.1"/>
</dbReference>
<dbReference type="PANTHER" id="PTHR10961">
    <property type="entry name" value="PEROXISOMAL SARCOSINE OXIDASE"/>
    <property type="match status" value="1"/>
</dbReference>
<evidence type="ECO:0000256" key="2">
    <source>
        <dbReference type="ARBA" id="ARBA00022630"/>
    </source>
</evidence>
<dbReference type="InterPro" id="IPR036188">
    <property type="entry name" value="FAD/NAD-bd_sf"/>
</dbReference>
<comment type="caution">
    <text evidence="6">The sequence shown here is derived from an EMBL/GenBank/DDBJ whole genome shotgun (WGS) entry which is preliminary data.</text>
</comment>
<evidence type="ECO:0000313" key="7">
    <source>
        <dbReference type="Proteomes" id="UP000282515"/>
    </source>
</evidence>
<reference evidence="6 7" key="1">
    <citation type="submission" date="2018-10" db="EMBL/GenBank/DDBJ databases">
        <title>Aeromicrobium sp. 9W16Y-2 whole genome shotgun sequence.</title>
        <authorList>
            <person name="Li F."/>
        </authorList>
    </citation>
    <scope>NUCLEOTIDE SEQUENCE [LARGE SCALE GENOMIC DNA]</scope>
    <source>
        <strain evidence="6 7">9W16Y-2</strain>
    </source>
</reference>
<evidence type="ECO:0000256" key="4">
    <source>
        <dbReference type="ARBA" id="ARBA00023002"/>
    </source>
</evidence>
<dbReference type="OrthoDB" id="9806452at2"/>
<feature type="domain" description="FAD dependent oxidoreductase" evidence="5">
    <location>
        <begin position="7"/>
        <end position="345"/>
    </location>
</feature>
<dbReference type="Proteomes" id="UP000282515">
    <property type="component" value="Unassembled WGS sequence"/>
</dbReference>
<dbReference type="Gene3D" id="3.30.9.10">
    <property type="entry name" value="D-Amino Acid Oxidase, subunit A, domain 2"/>
    <property type="match status" value="1"/>
</dbReference>
<proteinExistence type="predicted"/>
<dbReference type="AlphaFoldDB" id="A0A3L8PM90"/>
<accession>A0A3L8PM90</accession>
<sequence length="368" mass="38584">MASPTSDIAVVGAGILGLATAFELQRRGATVTVYETGQPGQGQSAGQSRIFRHAHADPRLVDYAVTARGIWREWGELLDHELIAPDGALAIGPKVADHYALLDEHPGVDARLVDGDELRERLPVLSEYDGPAMLDATGGSIATQAAIALLSAGLGDALVHDHVLSVRQLGPQDVEVRTGTHLRHHDAVVVCAGRGTLALARGLGLSLPVESGAHVRVSFRPRGHVNSLATLQDSSGVFGEAGVYAAAAEDRSRYGVGLAADVPVGEDGTMFAPEGLAEHVQRVVAYVGRALPGLDPEPLDYVHCWVTRLPWGDDGVAVWTADDVTFIAGHNLFKHAPALGRDLASTVLDGSVPALLRPESRLGEAAAS</sequence>
<keyword evidence="7" id="KW-1185">Reference proteome</keyword>
<organism evidence="6 7">
    <name type="scientific">Aeromicrobium phragmitis</name>
    <dbReference type="NCBI Taxonomy" id="2478914"/>
    <lineage>
        <taxon>Bacteria</taxon>
        <taxon>Bacillati</taxon>
        <taxon>Actinomycetota</taxon>
        <taxon>Actinomycetes</taxon>
        <taxon>Propionibacteriales</taxon>
        <taxon>Nocardioidaceae</taxon>
        <taxon>Aeromicrobium</taxon>
    </lineage>
</organism>
<gene>
    <name evidence="6" type="ORF">D9V41_07945</name>
</gene>
<dbReference type="PANTHER" id="PTHR10961:SF46">
    <property type="entry name" value="PEROXISOMAL SARCOSINE OXIDASE"/>
    <property type="match status" value="1"/>
</dbReference>
<keyword evidence="3" id="KW-0274">FAD</keyword>
<dbReference type="SUPFAM" id="SSF51905">
    <property type="entry name" value="FAD/NAD(P)-binding domain"/>
    <property type="match status" value="1"/>
</dbReference>
<evidence type="ECO:0000259" key="5">
    <source>
        <dbReference type="Pfam" id="PF01266"/>
    </source>
</evidence>
<dbReference type="Gene3D" id="3.50.50.60">
    <property type="entry name" value="FAD/NAD(P)-binding domain"/>
    <property type="match status" value="1"/>
</dbReference>
<protein>
    <submittedName>
        <fullName evidence="6">FAD-binding oxidoreductase</fullName>
    </submittedName>
</protein>
<dbReference type="InterPro" id="IPR045170">
    <property type="entry name" value="MTOX"/>
</dbReference>
<keyword evidence="2" id="KW-0285">Flavoprotein</keyword>
<dbReference type="InterPro" id="IPR006076">
    <property type="entry name" value="FAD-dep_OxRdtase"/>
</dbReference>
<dbReference type="Pfam" id="PF01266">
    <property type="entry name" value="DAO"/>
    <property type="match status" value="1"/>
</dbReference>
<evidence type="ECO:0000256" key="3">
    <source>
        <dbReference type="ARBA" id="ARBA00022827"/>
    </source>
</evidence>